<dbReference type="CDD" id="cd03801">
    <property type="entry name" value="GT4_PimA-like"/>
    <property type="match status" value="1"/>
</dbReference>
<keyword evidence="1" id="KW-0808">Transferase</keyword>
<keyword evidence="4" id="KW-1185">Reference proteome</keyword>
<name>A0ABX0Z496_9ACTN</name>
<evidence type="ECO:0000256" key="1">
    <source>
        <dbReference type="ARBA" id="ARBA00022679"/>
    </source>
</evidence>
<reference evidence="3 4" key="1">
    <citation type="submission" date="2020-03" db="EMBL/GenBank/DDBJ databases">
        <title>WGS of actinomycetes isolated from Thailand.</title>
        <authorList>
            <person name="Thawai C."/>
        </authorList>
    </citation>
    <scope>NUCLEOTIDE SEQUENCE [LARGE SCALE GENOMIC DNA]</scope>
    <source>
        <strain evidence="3 4">HSS6-12</strain>
    </source>
</reference>
<dbReference type="SUPFAM" id="SSF53756">
    <property type="entry name" value="UDP-Glycosyltransferase/glycogen phosphorylase"/>
    <property type="match status" value="1"/>
</dbReference>
<dbReference type="Gene3D" id="3.40.50.2000">
    <property type="entry name" value="Glycogen Phosphorylase B"/>
    <property type="match status" value="2"/>
</dbReference>
<dbReference type="EMBL" id="JAATEO010000010">
    <property type="protein sequence ID" value="NJP32622.1"/>
    <property type="molecule type" value="Genomic_DNA"/>
</dbReference>
<accession>A0ABX0Z496</accession>
<sequence length="387" mass="41394">MVEATSSAWRRATVYHVDRWSAGVSAPQHEAIMRAYPGLLTRALGESRTVAGAALRYVPVPVCSGVSYAEAARQQAEALRTALGGTPIDAPVVHAHVGLSGGWTALENARPDARVFVTEHATFLPSVLAQPDSRAMYDEVISRATGFFAVGEAVRSVLAEAFPHHAGRIGFMPNAISFGAPREQPVTALRRWLYVGSLNERKGVGLLLEAFARCRAEDQSLSLTFVGEGRLHASLATRAAQLGVADSVTFVGSVLPDRALRLIREHDLLIHPSRLETFGMTIVEAVAAGTPVLATRCGGPEETLAGIEDAAGGLIDVTDDPDTIAAGYRRLRDRFPHQVDLSYARSVLEERYGYDAVGRAHARAWFPPPGDVASTTQPSFAVAGPLE</sequence>
<protein>
    <submittedName>
        <fullName evidence="3">Glycosyltransferase family 4 protein</fullName>
    </submittedName>
</protein>
<evidence type="ECO:0000313" key="3">
    <source>
        <dbReference type="EMBL" id="NJP32622.1"/>
    </source>
</evidence>
<dbReference type="Proteomes" id="UP000783871">
    <property type="component" value="Unassembled WGS sequence"/>
</dbReference>
<evidence type="ECO:0000259" key="2">
    <source>
        <dbReference type="Pfam" id="PF00534"/>
    </source>
</evidence>
<organism evidence="3 4">
    <name type="scientific">Micromonospora thermarum</name>
    <dbReference type="NCBI Taxonomy" id="2720024"/>
    <lineage>
        <taxon>Bacteria</taxon>
        <taxon>Bacillati</taxon>
        <taxon>Actinomycetota</taxon>
        <taxon>Actinomycetes</taxon>
        <taxon>Micromonosporales</taxon>
        <taxon>Micromonosporaceae</taxon>
        <taxon>Micromonospora</taxon>
    </lineage>
</organism>
<feature type="domain" description="Glycosyl transferase family 1" evidence="2">
    <location>
        <begin position="193"/>
        <end position="331"/>
    </location>
</feature>
<dbReference type="InterPro" id="IPR001296">
    <property type="entry name" value="Glyco_trans_1"/>
</dbReference>
<comment type="caution">
    <text evidence="3">The sequence shown here is derived from an EMBL/GenBank/DDBJ whole genome shotgun (WGS) entry which is preliminary data.</text>
</comment>
<evidence type="ECO:0000313" key="4">
    <source>
        <dbReference type="Proteomes" id="UP000783871"/>
    </source>
</evidence>
<gene>
    <name evidence="3" type="ORF">HCJ94_11675</name>
</gene>
<dbReference type="Pfam" id="PF00534">
    <property type="entry name" value="Glycos_transf_1"/>
    <property type="match status" value="1"/>
</dbReference>
<dbReference type="PANTHER" id="PTHR12526:SF637">
    <property type="entry name" value="GLYCOSYLTRANSFERASE EPSF-RELATED"/>
    <property type="match status" value="1"/>
</dbReference>
<dbReference type="PANTHER" id="PTHR12526">
    <property type="entry name" value="GLYCOSYLTRANSFERASE"/>
    <property type="match status" value="1"/>
</dbReference>
<proteinExistence type="predicted"/>